<protein>
    <submittedName>
        <fullName evidence="1">Uncharacterized protein</fullName>
    </submittedName>
</protein>
<reference evidence="1" key="1">
    <citation type="journal article" date="2019" name="bioRxiv">
        <title>The Genome of the Zebra Mussel, Dreissena polymorpha: A Resource for Invasive Species Research.</title>
        <authorList>
            <person name="McCartney M.A."/>
            <person name="Auch B."/>
            <person name="Kono T."/>
            <person name="Mallez S."/>
            <person name="Zhang Y."/>
            <person name="Obille A."/>
            <person name="Becker A."/>
            <person name="Abrahante J.E."/>
            <person name="Garbe J."/>
            <person name="Badalamenti J.P."/>
            <person name="Herman A."/>
            <person name="Mangelson H."/>
            <person name="Liachko I."/>
            <person name="Sullivan S."/>
            <person name="Sone E.D."/>
            <person name="Koren S."/>
            <person name="Silverstein K.A.T."/>
            <person name="Beckman K.B."/>
            <person name="Gohl D.M."/>
        </authorList>
    </citation>
    <scope>NUCLEOTIDE SEQUENCE</scope>
    <source>
        <strain evidence="1">Duluth1</strain>
        <tissue evidence="1">Whole animal</tissue>
    </source>
</reference>
<dbReference type="EMBL" id="JAIWYP010000006">
    <property type="protein sequence ID" value="KAH3812556.1"/>
    <property type="molecule type" value="Genomic_DNA"/>
</dbReference>
<dbReference type="AlphaFoldDB" id="A0A9D4JH64"/>
<reference evidence="1" key="2">
    <citation type="submission" date="2020-11" db="EMBL/GenBank/DDBJ databases">
        <authorList>
            <person name="McCartney M.A."/>
            <person name="Auch B."/>
            <person name="Kono T."/>
            <person name="Mallez S."/>
            <person name="Becker A."/>
            <person name="Gohl D.M."/>
            <person name="Silverstein K.A.T."/>
            <person name="Koren S."/>
            <person name="Bechman K.B."/>
            <person name="Herman A."/>
            <person name="Abrahante J.E."/>
            <person name="Garbe J."/>
        </authorList>
    </citation>
    <scope>NUCLEOTIDE SEQUENCE</scope>
    <source>
        <strain evidence="1">Duluth1</strain>
        <tissue evidence="1">Whole animal</tissue>
    </source>
</reference>
<name>A0A9D4JH64_DREPO</name>
<keyword evidence="2" id="KW-1185">Reference proteome</keyword>
<sequence>MFAESFSSCIIHGRIDGKTSESFLYQMDATSQPFCRSFSGVNMQHVLLTLKRHLKAELDYPKFKAEHI</sequence>
<gene>
    <name evidence="1" type="ORF">DPMN_140991</name>
</gene>
<accession>A0A9D4JH64</accession>
<evidence type="ECO:0000313" key="2">
    <source>
        <dbReference type="Proteomes" id="UP000828390"/>
    </source>
</evidence>
<comment type="caution">
    <text evidence="1">The sequence shown here is derived from an EMBL/GenBank/DDBJ whole genome shotgun (WGS) entry which is preliminary data.</text>
</comment>
<organism evidence="1 2">
    <name type="scientific">Dreissena polymorpha</name>
    <name type="common">Zebra mussel</name>
    <name type="synonym">Mytilus polymorpha</name>
    <dbReference type="NCBI Taxonomy" id="45954"/>
    <lineage>
        <taxon>Eukaryota</taxon>
        <taxon>Metazoa</taxon>
        <taxon>Spiralia</taxon>
        <taxon>Lophotrochozoa</taxon>
        <taxon>Mollusca</taxon>
        <taxon>Bivalvia</taxon>
        <taxon>Autobranchia</taxon>
        <taxon>Heteroconchia</taxon>
        <taxon>Euheterodonta</taxon>
        <taxon>Imparidentia</taxon>
        <taxon>Neoheterodontei</taxon>
        <taxon>Myida</taxon>
        <taxon>Dreissenoidea</taxon>
        <taxon>Dreissenidae</taxon>
        <taxon>Dreissena</taxon>
    </lineage>
</organism>
<evidence type="ECO:0000313" key="1">
    <source>
        <dbReference type="EMBL" id="KAH3812556.1"/>
    </source>
</evidence>
<dbReference type="Proteomes" id="UP000828390">
    <property type="component" value="Unassembled WGS sequence"/>
</dbReference>
<proteinExistence type="predicted"/>